<feature type="domain" description="TonB-dependent receptor-like beta-barrel" evidence="12">
    <location>
        <begin position="271"/>
        <end position="748"/>
    </location>
</feature>
<keyword evidence="2 8" id="KW-0813">Transport</keyword>
<evidence type="ECO:0000256" key="7">
    <source>
        <dbReference type="ARBA" id="ARBA00023237"/>
    </source>
</evidence>
<comment type="caution">
    <text evidence="14">The sequence shown here is derived from an EMBL/GenBank/DDBJ whole genome shotgun (WGS) entry which is preliminary data.</text>
</comment>
<dbReference type="Pfam" id="PF07715">
    <property type="entry name" value="Plug"/>
    <property type="match status" value="1"/>
</dbReference>
<accession>A0A839UV52</accession>
<keyword evidence="16" id="KW-1185">Reference proteome</keyword>
<dbReference type="Gene3D" id="2.40.170.20">
    <property type="entry name" value="TonB-dependent receptor, beta-barrel domain"/>
    <property type="match status" value="1"/>
</dbReference>
<dbReference type="InterPro" id="IPR012910">
    <property type="entry name" value="Plug_dom"/>
</dbReference>
<keyword evidence="14" id="KW-0675">Receptor</keyword>
<reference evidence="14 16" key="2">
    <citation type="submission" date="2020-08" db="EMBL/GenBank/DDBJ databases">
        <title>Genomic Encyclopedia of Type Strains, Phase III (KMG-III): the genomes of soil and plant-associated and newly described type strains.</title>
        <authorList>
            <person name="Whitman W."/>
        </authorList>
    </citation>
    <scope>NUCLEOTIDE SEQUENCE [LARGE SCALE GENOMIC DNA]</scope>
    <source>
        <strain evidence="14 16">CECT 8088</strain>
    </source>
</reference>
<comment type="similarity">
    <text evidence="8 9">Belongs to the TonB-dependent receptor family.</text>
</comment>
<dbReference type="GO" id="GO:0015344">
    <property type="term" value="F:siderophore uptake transmembrane transporter activity"/>
    <property type="evidence" value="ECO:0007669"/>
    <property type="project" value="TreeGrafter"/>
</dbReference>
<dbReference type="GO" id="GO:0009279">
    <property type="term" value="C:cell outer membrane"/>
    <property type="evidence" value="ECO:0007669"/>
    <property type="project" value="UniProtKB-SubCell"/>
</dbReference>
<feature type="domain" description="TonB-dependent receptor plug" evidence="13">
    <location>
        <begin position="77"/>
        <end position="176"/>
    </location>
</feature>
<dbReference type="PANTHER" id="PTHR32552">
    <property type="entry name" value="FERRICHROME IRON RECEPTOR-RELATED"/>
    <property type="match status" value="1"/>
</dbReference>
<evidence type="ECO:0000256" key="3">
    <source>
        <dbReference type="ARBA" id="ARBA00022452"/>
    </source>
</evidence>
<feature type="compositionally biased region" description="Gly residues" evidence="10">
    <location>
        <begin position="370"/>
        <end position="380"/>
    </location>
</feature>
<dbReference type="PANTHER" id="PTHR32552:SF83">
    <property type="entry name" value="BLR3904 PROTEIN"/>
    <property type="match status" value="1"/>
</dbReference>
<evidence type="ECO:0000256" key="2">
    <source>
        <dbReference type="ARBA" id="ARBA00022448"/>
    </source>
</evidence>
<evidence type="ECO:0000313" key="15">
    <source>
        <dbReference type="EMBL" id="NVN30015.1"/>
    </source>
</evidence>
<dbReference type="EMBL" id="JABXXQ010000093">
    <property type="protein sequence ID" value="NVN30015.1"/>
    <property type="molecule type" value="Genomic_DNA"/>
</dbReference>
<dbReference type="EMBL" id="JACHXV010000004">
    <property type="protein sequence ID" value="MBB3173666.1"/>
    <property type="molecule type" value="Genomic_DNA"/>
</dbReference>
<evidence type="ECO:0000256" key="8">
    <source>
        <dbReference type="PROSITE-ProRule" id="PRU01360"/>
    </source>
</evidence>
<feature type="region of interest" description="Disordered" evidence="10">
    <location>
        <begin position="367"/>
        <end position="387"/>
    </location>
</feature>
<gene>
    <name evidence="14" type="ORF">FHR90_001489</name>
    <name evidence="15" type="ORF">HUK83_06660</name>
</gene>
<sequence length="778" mass="84301">MTCSLRGAMLSIPALTGLVSGSAGAQSVTHAPDPAIPAIDMATDDTLPVEERITVEGHAFNVLKQPLGISRLPNDVLHTPQQINVVPQALIRQQNITTVDQALRDVPGVTASIGEGASGMAGDQFLIRGFTAQNDLYEDGLRDFGVYTRDSFDLESVDVIKGPSSEVFGNGTTGGAINMTTKSPRLTNHAEAGFTGGSANFHRGTFDFNQRLDASTALRIEGMGTEADTVGRNFIYSHRWGIAPSIAFGLGRRSTLILQYVHQSENSIPDYGTPLILGPGTHVYRPVTEYGVDRANFYGMDIDQNATSDNKQTARFSYRLTPHITLYDDLRGEAFFRQFAASKIVCDATCTANFFGPHPERALVARSGADTGGAGNGASGGSTKQPLPYDQRSWSVQNVASLVAEFSTFHLHHQLISGLDISRVGNVLASSVYLKARPFANLLAPDPHVGDLGLVPGQQDIPGLVNYSGIGAKDNYNGYGFDTGAFLSDQIELTRWLSLKGGLRWDRWQTSYNALGGNLRLYPDLHFHNVTNVINPSVSLLVTPDEHQTYYFTWGAATTPAGIYVTNTLFPIRPPAGDISAPEHSHLYEIGAKYSLAHDRLGLTAALFRLDKDNAVSTDPSTGLATSTGDEQRNQGLELSATGLILPHWNISATYALYDDETTASLTASNVGRRIPYVAHNQATLWSVYEAFADRPWNLAFGGGVIWRQHVWLDAANTARVPATLDFSGTVSHHFGAHWKIALNGYNLGNRLNYSSLFTNRATPAPGRTFLGQINYSY</sequence>
<evidence type="ECO:0000256" key="1">
    <source>
        <dbReference type="ARBA" id="ARBA00004571"/>
    </source>
</evidence>
<dbReference type="PROSITE" id="PS52016">
    <property type="entry name" value="TONB_DEPENDENT_REC_3"/>
    <property type="match status" value="1"/>
</dbReference>
<dbReference type="SUPFAM" id="SSF56935">
    <property type="entry name" value="Porins"/>
    <property type="match status" value="1"/>
</dbReference>
<reference evidence="15 17" key="1">
    <citation type="submission" date="2020-06" db="EMBL/GenBank/DDBJ databases">
        <title>Description of novel acetic acid bacteria.</title>
        <authorList>
            <person name="Sombolestani A."/>
        </authorList>
    </citation>
    <scope>NUCLEOTIDE SEQUENCE [LARGE SCALE GENOMIC DNA]</scope>
    <source>
        <strain evidence="15 17">LMG 26838</strain>
    </source>
</reference>
<dbReference type="Proteomes" id="UP000565205">
    <property type="component" value="Unassembled WGS sequence"/>
</dbReference>
<dbReference type="InterPro" id="IPR039426">
    <property type="entry name" value="TonB-dep_rcpt-like"/>
</dbReference>
<evidence type="ECO:0000256" key="4">
    <source>
        <dbReference type="ARBA" id="ARBA00022692"/>
    </source>
</evidence>
<dbReference type="InterPro" id="IPR037066">
    <property type="entry name" value="Plug_dom_sf"/>
</dbReference>
<keyword evidence="4 8" id="KW-0812">Transmembrane</keyword>
<dbReference type="InterPro" id="IPR000531">
    <property type="entry name" value="Beta-barrel_TonB"/>
</dbReference>
<keyword evidence="7 8" id="KW-0998">Cell outer membrane</keyword>
<evidence type="ECO:0000313" key="17">
    <source>
        <dbReference type="Proteomes" id="UP000565205"/>
    </source>
</evidence>
<evidence type="ECO:0000256" key="5">
    <source>
        <dbReference type="ARBA" id="ARBA00023077"/>
    </source>
</evidence>
<evidence type="ECO:0000256" key="9">
    <source>
        <dbReference type="RuleBase" id="RU003357"/>
    </source>
</evidence>
<dbReference type="InterPro" id="IPR036942">
    <property type="entry name" value="Beta-barrel_TonB_sf"/>
</dbReference>
<dbReference type="RefSeq" id="WP_176623207.1">
    <property type="nucleotide sequence ID" value="NZ_JABXXQ010000093.1"/>
</dbReference>
<evidence type="ECO:0000256" key="6">
    <source>
        <dbReference type="ARBA" id="ARBA00023136"/>
    </source>
</evidence>
<comment type="subcellular location">
    <subcellularLocation>
        <location evidence="1 8">Cell outer membrane</location>
        <topology evidence="1 8">Multi-pass membrane protein</topology>
    </subcellularLocation>
</comment>
<dbReference type="AlphaFoldDB" id="A0A839UV52"/>
<evidence type="ECO:0000313" key="14">
    <source>
        <dbReference type="EMBL" id="MBB3173666.1"/>
    </source>
</evidence>
<name>A0A839UV52_9PROT</name>
<keyword evidence="3 8" id="KW-1134">Transmembrane beta strand</keyword>
<dbReference type="Pfam" id="PF00593">
    <property type="entry name" value="TonB_dep_Rec_b-barrel"/>
    <property type="match status" value="1"/>
</dbReference>
<evidence type="ECO:0000313" key="16">
    <source>
        <dbReference type="Proteomes" id="UP000557688"/>
    </source>
</evidence>
<keyword evidence="6 8" id="KW-0472">Membrane</keyword>
<feature type="signal peptide" evidence="11">
    <location>
        <begin position="1"/>
        <end position="25"/>
    </location>
</feature>
<proteinExistence type="inferred from homology"/>
<dbReference type="CDD" id="cd01347">
    <property type="entry name" value="ligand_gated_channel"/>
    <property type="match status" value="1"/>
</dbReference>
<keyword evidence="11" id="KW-0732">Signal</keyword>
<evidence type="ECO:0000259" key="13">
    <source>
        <dbReference type="Pfam" id="PF07715"/>
    </source>
</evidence>
<feature type="chain" id="PRO_5036418312" evidence="11">
    <location>
        <begin position="26"/>
        <end position="778"/>
    </location>
</feature>
<dbReference type="Gene3D" id="2.170.130.10">
    <property type="entry name" value="TonB-dependent receptor, plug domain"/>
    <property type="match status" value="1"/>
</dbReference>
<evidence type="ECO:0000256" key="11">
    <source>
        <dbReference type="SAM" id="SignalP"/>
    </source>
</evidence>
<keyword evidence="5 9" id="KW-0798">TonB box</keyword>
<organism evidence="14 16">
    <name type="scientific">Endobacter medicaginis</name>
    <dbReference type="NCBI Taxonomy" id="1181271"/>
    <lineage>
        <taxon>Bacteria</taxon>
        <taxon>Pseudomonadati</taxon>
        <taxon>Pseudomonadota</taxon>
        <taxon>Alphaproteobacteria</taxon>
        <taxon>Acetobacterales</taxon>
        <taxon>Acetobacteraceae</taxon>
        <taxon>Endobacter</taxon>
    </lineage>
</organism>
<evidence type="ECO:0000259" key="12">
    <source>
        <dbReference type="Pfam" id="PF00593"/>
    </source>
</evidence>
<protein>
    <submittedName>
        <fullName evidence="14">Catecholate siderophore receptor</fullName>
    </submittedName>
    <submittedName>
        <fullName evidence="15">TonB-dependent receptor</fullName>
    </submittedName>
</protein>
<evidence type="ECO:0000256" key="10">
    <source>
        <dbReference type="SAM" id="MobiDB-lite"/>
    </source>
</evidence>
<dbReference type="Proteomes" id="UP000557688">
    <property type="component" value="Unassembled WGS sequence"/>
</dbReference>